<evidence type="ECO:0000313" key="3">
    <source>
        <dbReference type="Proteomes" id="UP001139462"/>
    </source>
</evidence>
<evidence type="ECO:0000256" key="1">
    <source>
        <dbReference type="SAM" id="Phobius"/>
    </source>
</evidence>
<protein>
    <submittedName>
        <fullName evidence="2">Uncharacterized protein</fullName>
    </submittedName>
</protein>
<keyword evidence="3" id="KW-1185">Reference proteome</keyword>
<proteinExistence type="predicted"/>
<dbReference type="EMBL" id="JAIRBB010000002">
    <property type="protein sequence ID" value="MCG2430326.1"/>
    <property type="molecule type" value="Genomic_DNA"/>
</dbReference>
<reference evidence="2" key="1">
    <citation type="submission" date="2021-09" db="EMBL/GenBank/DDBJ databases">
        <title>Genome of Aequorivita sp. strain F64183.</title>
        <authorList>
            <person name="Wang Y."/>
        </authorList>
    </citation>
    <scope>NUCLEOTIDE SEQUENCE</scope>
    <source>
        <strain evidence="2">F64183</strain>
    </source>
</reference>
<evidence type="ECO:0000313" key="2">
    <source>
        <dbReference type="EMBL" id="MCG2430326.1"/>
    </source>
</evidence>
<gene>
    <name evidence="2" type="ORF">K8344_04270</name>
</gene>
<comment type="caution">
    <text evidence="2">The sequence shown here is derived from an EMBL/GenBank/DDBJ whole genome shotgun (WGS) entry which is preliminary data.</text>
</comment>
<organism evidence="2 3">
    <name type="scientific">Aequorivita xiaoshiensis</name>
    <dbReference type="NCBI Taxonomy" id="2874476"/>
    <lineage>
        <taxon>Bacteria</taxon>
        <taxon>Pseudomonadati</taxon>
        <taxon>Bacteroidota</taxon>
        <taxon>Flavobacteriia</taxon>
        <taxon>Flavobacteriales</taxon>
        <taxon>Flavobacteriaceae</taxon>
        <taxon>Aequorivita</taxon>
    </lineage>
</organism>
<keyword evidence="1" id="KW-0472">Membrane</keyword>
<keyword evidence="1" id="KW-1133">Transmembrane helix</keyword>
<accession>A0A9X1QXG1</accession>
<keyword evidence="1" id="KW-0812">Transmembrane</keyword>
<name>A0A9X1QXG1_9FLAO</name>
<dbReference type="AlphaFoldDB" id="A0A9X1QXG1"/>
<dbReference type="RefSeq" id="WP_237607026.1">
    <property type="nucleotide sequence ID" value="NZ_JAIRBB010000002.1"/>
</dbReference>
<sequence length="188" mass="21943">MKRIFVFFESIIPSKKKWNSWKMPTRVSYIASLVVIITFMMGLFNFKSKAELIQNITNDSGDIIYLEESKEVSEGFNYEFKGRLGNLGKRIFEFDTDKFDRNLIIKIDYTGSYIALIKNSDVANYTGGKLFIEIENCNLEFLEFSIPNIGPAPKNILKQQIEEQFETLIFKNKDLILKRTKLCLKDYL</sequence>
<feature type="transmembrane region" description="Helical" evidence="1">
    <location>
        <begin position="27"/>
        <end position="46"/>
    </location>
</feature>
<dbReference type="Proteomes" id="UP001139462">
    <property type="component" value="Unassembled WGS sequence"/>
</dbReference>